<keyword evidence="5" id="KW-0315">Glutamine amidotransferase</keyword>
<dbReference type="SUPFAM" id="SSF52317">
    <property type="entry name" value="Class I glutamine amidotransferase-like"/>
    <property type="match status" value="1"/>
</dbReference>
<dbReference type="InterPro" id="IPR029062">
    <property type="entry name" value="Class_I_gatase-like"/>
</dbReference>
<dbReference type="OrthoDB" id="9792284at2"/>
<protein>
    <submittedName>
        <fullName evidence="5">Type 1 glutamine amidotransferase domain-containing protein</fullName>
    </submittedName>
</protein>
<proteinExistence type="inferred from homology"/>
<dbReference type="GO" id="GO:0005737">
    <property type="term" value="C:cytoplasm"/>
    <property type="evidence" value="ECO:0007669"/>
    <property type="project" value="TreeGrafter"/>
</dbReference>
<sequence>MKVLIVVTSHDKLGDTGNPTGFWLEELAAPYYVFKDAGAEVTIASPQGGQVPIDPKSQQPEFQTEATHRFNQDSQAKAAIANTVKLSTVSPSDYDSLFYPGGHGPLWDLAQDSDSIRLIETMYQADKPVAAVCHGPCVFREAKVADGSPLVQGKPVTSFSNTEESAVGLTEVVPFLVEDEFKAKGGHYSRTDDWHPHVVSADNLITGQNPASSEATAKAVLEQLSVNPSQLS</sequence>
<dbReference type="PANTHER" id="PTHR48094">
    <property type="entry name" value="PROTEIN/NUCLEIC ACID DEGLYCASE DJ-1-RELATED"/>
    <property type="match status" value="1"/>
</dbReference>
<keyword evidence="2" id="KW-0456">Lyase</keyword>
<dbReference type="CDD" id="cd03141">
    <property type="entry name" value="GATase1_Hsp31_like"/>
    <property type="match status" value="1"/>
</dbReference>
<evidence type="ECO:0000256" key="2">
    <source>
        <dbReference type="ARBA" id="ARBA00023239"/>
    </source>
</evidence>
<dbReference type="Gene3D" id="3.40.50.880">
    <property type="match status" value="1"/>
</dbReference>
<dbReference type="GO" id="GO:0016740">
    <property type="term" value="F:transferase activity"/>
    <property type="evidence" value="ECO:0007669"/>
    <property type="project" value="UniProtKB-KW"/>
</dbReference>
<dbReference type="GO" id="GO:0019243">
    <property type="term" value="P:methylglyoxal catabolic process to D-lactate via S-lactoyl-glutathione"/>
    <property type="evidence" value="ECO:0007669"/>
    <property type="project" value="TreeGrafter"/>
</dbReference>
<dbReference type="EMBL" id="CP042326">
    <property type="protein sequence ID" value="QDZ39574.1"/>
    <property type="molecule type" value="Genomic_DNA"/>
</dbReference>
<keyword evidence="1" id="KW-0346">Stress response</keyword>
<dbReference type="InterPro" id="IPR050325">
    <property type="entry name" value="Prot/Nucl_acid_deglycase"/>
</dbReference>
<evidence type="ECO:0000256" key="3">
    <source>
        <dbReference type="ARBA" id="ARBA00038493"/>
    </source>
</evidence>
<comment type="similarity">
    <text evidence="3">Belongs to the peptidase C56 family. HSP31-like subfamily.</text>
</comment>
<organism evidence="5 6">
    <name type="scientific">Euhalothece natronophila Z-M001</name>
    <dbReference type="NCBI Taxonomy" id="522448"/>
    <lineage>
        <taxon>Bacteria</taxon>
        <taxon>Bacillati</taxon>
        <taxon>Cyanobacteriota</taxon>
        <taxon>Cyanophyceae</taxon>
        <taxon>Oscillatoriophycideae</taxon>
        <taxon>Chroococcales</taxon>
        <taxon>Halothecacae</taxon>
        <taxon>Halothece cluster</taxon>
        <taxon>Euhalothece</taxon>
    </lineage>
</organism>
<dbReference type="AlphaFoldDB" id="A0A5B8NKH9"/>
<dbReference type="Proteomes" id="UP000318453">
    <property type="component" value="Chromosome"/>
</dbReference>
<evidence type="ECO:0000313" key="5">
    <source>
        <dbReference type="EMBL" id="QDZ39574.1"/>
    </source>
</evidence>
<dbReference type="InterPro" id="IPR002818">
    <property type="entry name" value="DJ-1/PfpI"/>
</dbReference>
<dbReference type="Pfam" id="PF01965">
    <property type="entry name" value="DJ-1_PfpI"/>
    <property type="match status" value="1"/>
</dbReference>
<accession>A0A5B8NKH9</accession>
<reference evidence="5" key="1">
    <citation type="submission" date="2019-08" db="EMBL/GenBank/DDBJ databases">
        <title>Carotenoids and Carotenoid Binding Proteins in the Halophilic Cyanobacterium Euhalothece sp. ZM00.</title>
        <authorList>
            <person name="Cho S.M."/>
            <person name="Song J.Y."/>
            <person name="Park Y.-I."/>
        </authorList>
    </citation>
    <scope>NUCLEOTIDE SEQUENCE [LARGE SCALE GENOMIC DNA]</scope>
    <source>
        <strain evidence="5">Z-M001</strain>
    </source>
</reference>
<dbReference type="KEGG" id="enn:FRE64_06300"/>
<evidence type="ECO:0000256" key="1">
    <source>
        <dbReference type="ARBA" id="ARBA00023016"/>
    </source>
</evidence>
<keyword evidence="6" id="KW-1185">Reference proteome</keyword>
<feature type="domain" description="DJ-1/PfpI" evidence="4">
    <location>
        <begin position="25"/>
        <end position="223"/>
    </location>
</feature>
<dbReference type="PANTHER" id="PTHR48094:SF11">
    <property type="entry name" value="GLUTATHIONE-INDEPENDENT GLYOXALASE HSP31-RELATED"/>
    <property type="match status" value="1"/>
</dbReference>
<evidence type="ECO:0000259" key="4">
    <source>
        <dbReference type="Pfam" id="PF01965"/>
    </source>
</evidence>
<keyword evidence="5" id="KW-0808">Transferase</keyword>
<dbReference type="RefSeq" id="WP_146295174.1">
    <property type="nucleotide sequence ID" value="NZ_CP042326.1"/>
</dbReference>
<gene>
    <name evidence="5" type="ORF">FRE64_06300</name>
</gene>
<name>A0A5B8NKH9_9CHRO</name>
<dbReference type="GO" id="GO:0019172">
    <property type="term" value="F:glyoxalase III activity"/>
    <property type="evidence" value="ECO:0007669"/>
    <property type="project" value="TreeGrafter"/>
</dbReference>
<evidence type="ECO:0000313" key="6">
    <source>
        <dbReference type="Proteomes" id="UP000318453"/>
    </source>
</evidence>